<keyword evidence="2" id="KW-1185">Reference proteome</keyword>
<sequence>MLEKAISALSCIYLGKIKGDDPILRYGVELYNEGIRLLANKLRRGTLDDDVLYTTVIFQVLEIIHCPDGLRVLLSHKAATKAILRRSYSNIIASTNPFKKAIVDIEKLATAVTSSKGYMNSWQSLLLAPAARPLDELFEMYVSINELFTKVEEIKYIGGQASHADLSACHSLKQRILTWYIEKEGTIGQPPTQYLYGESPCADLLSNGLFGLPYRFQSMSTARYHILFWTALMIVEMLIHVTLTSMRTVGNQDLSKNTHLSHESCIMAEYYADQICRSIPYCLQEKLSSWGTHVVLSCMVHVKKPYISLRRKAKFRWCQDALQFMKKRGIDIAGILSDLNRDTQRAFEESNMGQATEMILRDDLFISPLKLLTLESSSSGTITDED</sequence>
<evidence type="ECO:0000313" key="2">
    <source>
        <dbReference type="Proteomes" id="UP001215712"/>
    </source>
</evidence>
<comment type="caution">
    <text evidence="1">The sequence shown here is derived from an EMBL/GenBank/DDBJ whole genome shotgun (WGS) entry which is preliminary data.</text>
</comment>
<gene>
    <name evidence="1" type="ORF">N7493_008220</name>
</gene>
<dbReference type="InterPro" id="IPR053178">
    <property type="entry name" value="Osmoadaptation_assoc"/>
</dbReference>
<reference evidence="1" key="1">
    <citation type="journal article" date="2023" name="IMA Fungus">
        <title>Comparative genomic study of the Penicillium genus elucidates a diverse pangenome and 15 lateral gene transfer events.</title>
        <authorList>
            <person name="Petersen C."/>
            <person name="Sorensen T."/>
            <person name="Nielsen M.R."/>
            <person name="Sondergaard T.E."/>
            <person name="Sorensen J.L."/>
            <person name="Fitzpatrick D.A."/>
            <person name="Frisvad J.C."/>
            <person name="Nielsen K.L."/>
        </authorList>
    </citation>
    <scope>NUCLEOTIDE SEQUENCE</scope>
    <source>
        <strain evidence="1">IBT 17514</strain>
    </source>
</reference>
<evidence type="ECO:0000313" key="1">
    <source>
        <dbReference type="EMBL" id="KAJ5716309.1"/>
    </source>
</evidence>
<dbReference type="PANTHER" id="PTHR38111">
    <property type="entry name" value="ZN(2)-C6 FUNGAL-TYPE DOMAIN-CONTAINING PROTEIN-RELATED"/>
    <property type="match status" value="1"/>
</dbReference>
<name>A0AAD6HHE9_9EURO</name>
<proteinExistence type="predicted"/>
<accession>A0AAD6HHE9</accession>
<dbReference type="AlphaFoldDB" id="A0AAD6HHE9"/>
<dbReference type="Proteomes" id="UP001215712">
    <property type="component" value="Unassembled WGS sequence"/>
</dbReference>
<protein>
    <submittedName>
        <fullName evidence="1">Uncharacterized protein</fullName>
    </submittedName>
</protein>
<dbReference type="EMBL" id="JAQJAN010000012">
    <property type="protein sequence ID" value="KAJ5716309.1"/>
    <property type="molecule type" value="Genomic_DNA"/>
</dbReference>
<organism evidence="1 2">
    <name type="scientific">Penicillium malachiteum</name>
    <dbReference type="NCBI Taxonomy" id="1324776"/>
    <lineage>
        <taxon>Eukaryota</taxon>
        <taxon>Fungi</taxon>
        <taxon>Dikarya</taxon>
        <taxon>Ascomycota</taxon>
        <taxon>Pezizomycotina</taxon>
        <taxon>Eurotiomycetes</taxon>
        <taxon>Eurotiomycetidae</taxon>
        <taxon>Eurotiales</taxon>
        <taxon>Aspergillaceae</taxon>
        <taxon>Penicillium</taxon>
    </lineage>
</organism>
<reference evidence="1" key="2">
    <citation type="submission" date="2023-01" db="EMBL/GenBank/DDBJ databases">
        <authorList>
            <person name="Petersen C."/>
        </authorList>
    </citation>
    <scope>NUCLEOTIDE SEQUENCE</scope>
    <source>
        <strain evidence="1">IBT 17514</strain>
    </source>
</reference>
<dbReference type="PANTHER" id="PTHR38111:SF11">
    <property type="entry name" value="TRANSCRIPTION FACTOR DOMAIN-CONTAINING PROTEIN-RELATED"/>
    <property type="match status" value="1"/>
</dbReference>